<feature type="non-terminal residue" evidence="8">
    <location>
        <position position="1"/>
    </location>
</feature>
<organism evidence="8 9">
    <name type="scientific">Scytalidium lignicola</name>
    <name type="common">Hyphomycete</name>
    <dbReference type="NCBI Taxonomy" id="5539"/>
    <lineage>
        <taxon>Eukaryota</taxon>
        <taxon>Fungi</taxon>
        <taxon>Dikarya</taxon>
        <taxon>Ascomycota</taxon>
        <taxon>Pezizomycotina</taxon>
        <taxon>Leotiomycetes</taxon>
        <taxon>Leotiomycetes incertae sedis</taxon>
        <taxon>Scytalidium</taxon>
    </lineage>
</organism>
<comment type="subcellular location">
    <subcellularLocation>
        <location evidence="1">Membrane</location>
        <topology evidence="1">Multi-pass membrane protein</topology>
    </subcellularLocation>
</comment>
<dbReference type="OMA" id="TCWAMIE"/>
<feature type="non-terminal residue" evidence="8">
    <location>
        <position position="381"/>
    </location>
</feature>
<evidence type="ECO:0000256" key="4">
    <source>
        <dbReference type="ARBA" id="ARBA00023136"/>
    </source>
</evidence>
<sequence length="381" mass="42600">MSIPKPNGPDVDIGSSMLGLCWTLYSIAGVVVAARTYTQLRITRQFGIGDIFMLISMMLGFTQMSLLTVSHHYGLGRHFFYLSDVLRVKAMEWEFIAEPFGPLCSMCGRTAFIILMFRLFGTTKLRRYLLYFLIAETIIINLVTCITIYTQCEKVETIWDPVGTPSRCWPSDIQASLPQLTLKQAANSLTDLILTALPFTIFWNLQMKLNLKIGLTALLGLSLFAFVSSIIKTVKLKSLGDRSDYSFNTVPFLDWVAIENTFVIIGASIPLLRPLFSKAKQQAMTAYGAHTAYEMNSRSQSGTKGPFSVASYKSIALQSSSEQNILPVYSVFRLTNNIESNNNFGDGHDIQKGIKKKTTTQIKYDEDERVLSSEPKSGFAK</sequence>
<dbReference type="Pfam" id="PF20684">
    <property type="entry name" value="Fung_rhodopsin"/>
    <property type="match status" value="1"/>
</dbReference>
<dbReference type="InterPro" id="IPR049326">
    <property type="entry name" value="Rhodopsin_dom_fungi"/>
</dbReference>
<dbReference type="GO" id="GO:0016020">
    <property type="term" value="C:membrane"/>
    <property type="evidence" value="ECO:0007669"/>
    <property type="project" value="UniProtKB-SubCell"/>
</dbReference>
<feature type="transmembrane region" description="Helical" evidence="6">
    <location>
        <begin position="252"/>
        <end position="272"/>
    </location>
</feature>
<keyword evidence="9" id="KW-1185">Reference proteome</keyword>
<feature type="transmembrane region" description="Helical" evidence="6">
    <location>
        <begin position="13"/>
        <end position="34"/>
    </location>
</feature>
<feature type="transmembrane region" description="Helical" evidence="6">
    <location>
        <begin position="46"/>
        <end position="66"/>
    </location>
</feature>
<comment type="similarity">
    <text evidence="5">Belongs to the SAT4 family.</text>
</comment>
<gene>
    <name evidence="8" type="ORF">B7463_g1500</name>
</gene>
<dbReference type="AlphaFoldDB" id="A0A3E2HNF3"/>
<dbReference type="EMBL" id="NCSJ02000015">
    <property type="protein sequence ID" value="RFU34906.1"/>
    <property type="molecule type" value="Genomic_DNA"/>
</dbReference>
<evidence type="ECO:0000256" key="1">
    <source>
        <dbReference type="ARBA" id="ARBA00004141"/>
    </source>
</evidence>
<keyword evidence="3 6" id="KW-1133">Transmembrane helix</keyword>
<dbReference type="PANTHER" id="PTHR33048:SF146">
    <property type="entry name" value="INTEGRAL MEMBRANE PROTEIN"/>
    <property type="match status" value="1"/>
</dbReference>
<dbReference type="InterPro" id="IPR052337">
    <property type="entry name" value="SAT4-like"/>
</dbReference>
<comment type="caution">
    <text evidence="8">The sequence shown here is derived from an EMBL/GenBank/DDBJ whole genome shotgun (WGS) entry which is preliminary data.</text>
</comment>
<proteinExistence type="inferred from homology"/>
<accession>A0A3E2HNF3</accession>
<feature type="domain" description="Rhodopsin" evidence="7">
    <location>
        <begin position="34"/>
        <end position="278"/>
    </location>
</feature>
<reference evidence="8 9" key="1">
    <citation type="submission" date="2018-05" db="EMBL/GenBank/DDBJ databases">
        <title>Draft genome sequence of Scytalidium lignicola DSM 105466, a ubiquitous saprotrophic fungus.</title>
        <authorList>
            <person name="Buettner E."/>
            <person name="Gebauer A.M."/>
            <person name="Hofrichter M."/>
            <person name="Liers C."/>
            <person name="Kellner H."/>
        </authorList>
    </citation>
    <scope>NUCLEOTIDE SEQUENCE [LARGE SCALE GENOMIC DNA]</scope>
    <source>
        <strain evidence="8 9">DSM 105466</strain>
    </source>
</reference>
<feature type="transmembrane region" description="Helical" evidence="6">
    <location>
        <begin position="128"/>
        <end position="149"/>
    </location>
</feature>
<evidence type="ECO:0000313" key="9">
    <source>
        <dbReference type="Proteomes" id="UP000258309"/>
    </source>
</evidence>
<evidence type="ECO:0000256" key="5">
    <source>
        <dbReference type="ARBA" id="ARBA00038359"/>
    </source>
</evidence>
<protein>
    <recommendedName>
        <fullName evidence="7">Rhodopsin domain-containing protein</fullName>
    </recommendedName>
</protein>
<feature type="transmembrane region" description="Helical" evidence="6">
    <location>
        <begin position="185"/>
        <end position="203"/>
    </location>
</feature>
<dbReference type="PANTHER" id="PTHR33048">
    <property type="entry name" value="PTH11-LIKE INTEGRAL MEMBRANE PROTEIN (AFU_ORTHOLOGUE AFUA_5G11245)"/>
    <property type="match status" value="1"/>
</dbReference>
<name>A0A3E2HNF3_SCYLI</name>
<evidence type="ECO:0000256" key="3">
    <source>
        <dbReference type="ARBA" id="ARBA00022989"/>
    </source>
</evidence>
<dbReference type="OrthoDB" id="5429740at2759"/>
<dbReference type="Proteomes" id="UP000258309">
    <property type="component" value="Unassembled WGS sequence"/>
</dbReference>
<evidence type="ECO:0000313" key="8">
    <source>
        <dbReference type="EMBL" id="RFU34906.1"/>
    </source>
</evidence>
<evidence type="ECO:0000259" key="7">
    <source>
        <dbReference type="Pfam" id="PF20684"/>
    </source>
</evidence>
<keyword evidence="2 6" id="KW-0812">Transmembrane</keyword>
<evidence type="ECO:0000256" key="2">
    <source>
        <dbReference type="ARBA" id="ARBA00022692"/>
    </source>
</evidence>
<evidence type="ECO:0000256" key="6">
    <source>
        <dbReference type="SAM" id="Phobius"/>
    </source>
</evidence>
<feature type="transmembrane region" description="Helical" evidence="6">
    <location>
        <begin position="100"/>
        <end position="121"/>
    </location>
</feature>
<keyword evidence="4 6" id="KW-0472">Membrane</keyword>
<feature type="transmembrane region" description="Helical" evidence="6">
    <location>
        <begin position="215"/>
        <end position="232"/>
    </location>
</feature>
<dbReference type="STRING" id="5539.A0A3E2HNF3"/>